<keyword evidence="1" id="KW-0378">Hydrolase</keyword>
<dbReference type="Pfam" id="PF03403">
    <property type="entry name" value="PAF-AH_p_II"/>
    <property type="match status" value="1"/>
</dbReference>
<evidence type="ECO:0000256" key="1">
    <source>
        <dbReference type="ARBA" id="ARBA00022801"/>
    </source>
</evidence>
<dbReference type="PANTHER" id="PTHR10272:SF0">
    <property type="entry name" value="PLATELET-ACTIVATING FACTOR ACETYLHYDROLASE"/>
    <property type="match status" value="1"/>
</dbReference>
<dbReference type="InterPro" id="IPR006311">
    <property type="entry name" value="TAT_signal"/>
</dbReference>
<accession>A0A975CYR8</accession>
<evidence type="ECO:0000313" key="4">
    <source>
        <dbReference type="EMBL" id="QTH20195.1"/>
    </source>
</evidence>
<dbReference type="GO" id="GO:0016042">
    <property type="term" value="P:lipid catabolic process"/>
    <property type="evidence" value="ECO:0007669"/>
    <property type="project" value="UniProtKB-KW"/>
</dbReference>
<reference evidence="4" key="2">
    <citation type="submission" date="2021-04" db="EMBL/GenBank/DDBJ databases">
        <title>Isolation and genomic analysis of the ibuprofen-degrading bacterium Sphingomonas strain MPO218.</title>
        <authorList>
            <person name="Aulestia M."/>
            <person name="Flores A."/>
            <person name="Mangas E.L."/>
            <person name="Perez-Pulido A.J."/>
            <person name="Santero E."/>
            <person name="Camacho E.M."/>
        </authorList>
    </citation>
    <scope>NUCLEOTIDE SEQUENCE</scope>
    <source>
        <strain evidence="4">MPO218</strain>
    </source>
</reference>
<evidence type="ECO:0000256" key="2">
    <source>
        <dbReference type="ARBA" id="ARBA00022963"/>
    </source>
</evidence>
<dbReference type="AlphaFoldDB" id="A0A975CYR8"/>
<dbReference type="EMBL" id="CP059319">
    <property type="protein sequence ID" value="QTH20195.1"/>
    <property type="molecule type" value="Genomic_DNA"/>
</dbReference>
<dbReference type="Proteomes" id="UP000664914">
    <property type="component" value="Chromosome"/>
</dbReference>
<proteinExistence type="predicted"/>
<organism evidence="4 5">
    <name type="scientific">Rhizorhabdus wittichii</name>
    <dbReference type="NCBI Taxonomy" id="160791"/>
    <lineage>
        <taxon>Bacteria</taxon>
        <taxon>Pseudomonadati</taxon>
        <taxon>Pseudomonadota</taxon>
        <taxon>Alphaproteobacteria</taxon>
        <taxon>Sphingomonadales</taxon>
        <taxon>Sphingomonadaceae</taxon>
        <taxon>Rhizorhabdus</taxon>
    </lineage>
</organism>
<dbReference type="Gene3D" id="3.40.50.1820">
    <property type="entry name" value="alpha/beta hydrolase"/>
    <property type="match status" value="1"/>
</dbReference>
<dbReference type="GO" id="GO:0003847">
    <property type="term" value="F:1-alkyl-2-acetylglycerophosphocholine esterase activity"/>
    <property type="evidence" value="ECO:0007669"/>
    <property type="project" value="TreeGrafter"/>
</dbReference>
<dbReference type="RefSeq" id="WP_208632026.1">
    <property type="nucleotide sequence ID" value="NZ_CP059319.1"/>
</dbReference>
<evidence type="ECO:0000313" key="5">
    <source>
        <dbReference type="Proteomes" id="UP000664914"/>
    </source>
</evidence>
<sequence length="447" mass="47741">MMFKSRKSGMRLSSGSRREFLAALAGVLLAVSVPVVAADNVTSLAPLQLPAPTGAMPIGTRDFEIVDPHRAEPSRPDVGGKRRIMVRIWYPAATAAGTRRPYRTGLEAAVLGPSLAASLNAPAGTFAHIGDGPTHAVENAPPASGRAGPIILFSHGYLGSVDTNTAMMEELASHGYVAVSITHPSESGAVVYPDGDVAALDPAVIAYMRGRALDADTRILMTSKDVGERLAATRRILAAPDRLHDSALVWRDDFRTVFSALRGKRVDAPVTAILRQADFTRTAFIGMSFGGPAAIAACHAERTCRAAVNLDGREVMDWFLDQPVRMPVLMAYNQRATDLTGFGYNDFFYEPLAQVGKTGRVTRVLFAGTGHWDFTDFTLLPKGKVAGIPTSVLGSVDGREMIRNLNDLILSYVDSHLRDGKAPAPSGKGYEPQDVSAVAAWTGGKTR</sequence>
<dbReference type="InterPro" id="IPR029058">
    <property type="entry name" value="AB_hydrolase_fold"/>
</dbReference>
<evidence type="ECO:0000256" key="3">
    <source>
        <dbReference type="ARBA" id="ARBA00023098"/>
    </source>
</evidence>
<dbReference type="PANTHER" id="PTHR10272">
    <property type="entry name" value="PLATELET-ACTIVATING FACTOR ACETYLHYDROLASE"/>
    <property type="match status" value="1"/>
</dbReference>
<gene>
    <name evidence="4" type="ORF">HRJ34_17780</name>
</gene>
<keyword evidence="3" id="KW-0443">Lipid metabolism</keyword>
<dbReference type="SUPFAM" id="SSF53474">
    <property type="entry name" value="alpha/beta-Hydrolases"/>
    <property type="match status" value="1"/>
</dbReference>
<dbReference type="PROSITE" id="PS51318">
    <property type="entry name" value="TAT"/>
    <property type="match status" value="1"/>
</dbReference>
<name>A0A975CYR8_9SPHN</name>
<keyword evidence="2" id="KW-0442">Lipid degradation</keyword>
<protein>
    <recommendedName>
        <fullName evidence="6">Platelet-activating factor acetylhydrolase</fullName>
    </recommendedName>
</protein>
<evidence type="ECO:0008006" key="6">
    <source>
        <dbReference type="Google" id="ProtNLM"/>
    </source>
</evidence>
<reference evidence="4" key="1">
    <citation type="submission" date="2020-07" db="EMBL/GenBank/DDBJ databases">
        <authorList>
            <person name="Camacho E."/>
        </authorList>
    </citation>
    <scope>NUCLEOTIDE SEQUENCE</scope>
    <source>
        <strain evidence="4">MPO218</strain>
    </source>
</reference>